<dbReference type="InterPro" id="IPR006009">
    <property type="entry name" value="GlcNAc_MurG"/>
</dbReference>
<keyword evidence="5 10" id="KW-0133">Cell shape</keyword>
<evidence type="ECO:0000256" key="4">
    <source>
        <dbReference type="ARBA" id="ARBA00022679"/>
    </source>
</evidence>
<dbReference type="GO" id="GO:0051991">
    <property type="term" value="F:UDP-N-acetyl-D-glucosamine:N-acetylmuramoyl-L-alanyl-D-glutamyl-meso-2,6-diaminopimelyl-D-alanyl-D-alanine-diphosphoundecaprenol 4-beta-N-acetylglucosaminlytransferase activity"/>
    <property type="evidence" value="ECO:0007669"/>
    <property type="project" value="RHEA"/>
</dbReference>
<proteinExistence type="inferred from homology"/>
<dbReference type="eggNOG" id="COG0707">
    <property type="taxonomic scope" value="Bacteria"/>
</dbReference>
<dbReference type="STRING" id="644282.Deba_2793"/>
<comment type="catalytic activity">
    <reaction evidence="10">
        <text>di-trans,octa-cis-undecaprenyl diphospho-N-acetyl-alpha-D-muramoyl-L-alanyl-D-glutamyl-meso-2,6-diaminopimeloyl-D-alanyl-D-alanine + UDP-N-acetyl-alpha-D-glucosamine = di-trans,octa-cis-undecaprenyl diphospho-[N-acetyl-alpha-D-glucosaminyl-(1-&gt;4)]-N-acetyl-alpha-D-muramoyl-L-alanyl-D-glutamyl-meso-2,6-diaminopimeloyl-D-alanyl-D-alanine + UDP + H(+)</text>
        <dbReference type="Rhea" id="RHEA:31227"/>
        <dbReference type="ChEBI" id="CHEBI:15378"/>
        <dbReference type="ChEBI" id="CHEBI:57705"/>
        <dbReference type="ChEBI" id="CHEBI:58223"/>
        <dbReference type="ChEBI" id="CHEBI:61387"/>
        <dbReference type="ChEBI" id="CHEBI:61388"/>
        <dbReference type="EC" id="2.4.1.227"/>
    </reaction>
</comment>
<keyword evidence="6 10" id="KW-0573">Peptidoglycan synthesis</keyword>
<dbReference type="CDD" id="cd03785">
    <property type="entry name" value="GT28_MurG"/>
    <property type="match status" value="1"/>
</dbReference>
<dbReference type="PANTHER" id="PTHR21015">
    <property type="entry name" value="UDP-N-ACETYLGLUCOSAMINE--N-ACETYLMURAMYL-(PENTAPEPTIDE) PYROPHOSPHORYL-UNDECAPRENOL N-ACETYLGLUCOSAMINE TRANSFERASE 1"/>
    <property type="match status" value="1"/>
</dbReference>
<dbReference type="CAZy" id="GT28">
    <property type="family name" value="Glycosyltransferase Family 28"/>
</dbReference>
<dbReference type="SUPFAM" id="SSF53756">
    <property type="entry name" value="UDP-Glycosyltransferase/glycogen phosphorylase"/>
    <property type="match status" value="1"/>
</dbReference>
<evidence type="ECO:0000256" key="9">
    <source>
        <dbReference type="ARBA" id="ARBA00023316"/>
    </source>
</evidence>
<dbReference type="InterPro" id="IPR004276">
    <property type="entry name" value="GlycoTrans_28_N"/>
</dbReference>
<sequence length="369" mass="38167">MKRSVLIAGGGTGGHLFPGVAVANELKRQSPGLELAFVSAGKALESRLLREAGLPLESLPASAFVGGGLVGRFKALAKVPLAVAKASAIISRRRPGLVLAVGGYAALPLGLAAWLRGAPLAVQEQNAAPGLTNRVLARLAQVVFTSFPGAEEQLPAAKCRMVGNPVRAELLAQAQAAAAQRPPAAEEFRVLVLGGSQGARSINKAVTGALALLAQRLPRLAFIHQTGQADEQWVQKAYQDAGARGQAAAFFGDVGRLYGWAHLVICRAGAGTLTEALACGRAAVCVPYPHAAADHQTKNARALVAAGAARLIADHDFDAAAAARVIAEMIDDEPARAQFERRALALARPGAAAEIARQCLEIMGEADHV</sequence>
<comment type="pathway">
    <text evidence="10">Cell wall biogenesis; peptidoglycan biosynthesis.</text>
</comment>
<evidence type="ECO:0000256" key="1">
    <source>
        <dbReference type="ARBA" id="ARBA00022475"/>
    </source>
</evidence>
<dbReference type="KEGG" id="dbr:Deba_2793"/>
<dbReference type="RefSeq" id="WP_013259586.1">
    <property type="nucleotide sequence ID" value="NC_014365.1"/>
</dbReference>
<accession>E1QMA4</accession>
<comment type="function">
    <text evidence="10">Cell wall formation. Catalyzes the transfer of a GlcNAc subunit on undecaprenyl-pyrophosphoryl-MurNAc-pentapeptide (lipid intermediate I) to form undecaprenyl-pyrophosphoryl-MurNAc-(pentapeptide)GlcNAc (lipid intermediate II).</text>
</comment>
<gene>
    <name evidence="10" type="primary">murG</name>
    <name evidence="13" type="ordered locus">Deba_2793</name>
</gene>
<name>E1QMA4_DESB2</name>
<organism evidence="13 14">
    <name type="scientific">Desulfarculus baarsii (strain ATCC 33931 / DSM 2075 / LMG 7858 / VKM B-1802 / 2st14)</name>
    <dbReference type="NCBI Taxonomy" id="644282"/>
    <lineage>
        <taxon>Bacteria</taxon>
        <taxon>Pseudomonadati</taxon>
        <taxon>Thermodesulfobacteriota</taxon>
        <taxon>Desulfarculia</taxon>
        <taxon>Desulfarculales</taxon>
        <taxon>Desulfarculaceae</taxon>
        <taxon>Desulfarculus</taxon>
    </lineage>
</organism>
<comment type="caution">
    <text evidence="10">Lacks conserved residue(s) required for the propagation of feature annotation.</text>
</comment>
<evidence type="ECO:0000256" key="2">
    <source>
        <dbReference type="ARBA" id="ARBA00022618"/>
    </source>
</evidence>
<dbReference type="HAMAP" id="MF_00033">
    <property type="entry name" value="MurG"/>
    <property type="match status" value="1"/>
</dbReference>
<evidence type="ECO:0000256" key="5">
    <source>
        <dbReference type="ARBA" id="ARBA00022960"/>
    </source>
</evidence>
<dbReference type="Pfam" id="PF03033">
    <property type="entry name" value="Glyco_transf_28"/>
    <property type="match status" value="1"/>
</dbReference>
<dbReference type="Gene3D" id="3.40.50.2000">
    <property type="entry name" value="Glycogen Phosphorylase B"/>
    <property type="match status" value="2"/>
</dbReference>
<reference evidence="13 14" key="1">
    <citation type="journal article" date="2010" name="Stand. Genomic Sci.">
        <title>Complete genome sequence of Desulfarculus baarsii type strain (2st14).</title>
        <authorList>
            <person name="Sun H."/>
            <person name="Spring S."/>
            <person name="Lapidus A."/>
            <person name="Davenport K."/>
            <person name="Del Rio T.G."/>
            <person name="Tice H."/>
            <person name="Nolan M."/>
            <person name="Copeland A."/>
            <person name="Cheng J.F."/>
            <person name="Lucas S."/>
            <person name="Tapia R."/>
            <person name="Goodwin L."/>
            <person name="Pitluck S."/>
            <person name="Ivanova N."/>
            <person name="Pagani I."/>
            <person name="Mavromatis K."/>
            <person name="Ovchinnikova G."/>
            <person name="Pati A."/>
            <person name="Chen A."/>
            <person name="Palaniappan K."/>
            <person name="Hauser L."/>
            <person name="Chang Y.J."/>
            <person name="Jeffries C.D."/>
            <person name="Detter J.C."/>
            <person name="Han C."/>
            <person name="Rohde M."/>
            <person name="Brambilla E."/>
            <person name="Goker M."/>
            <person name="Woyke T."/>
            <person name="Bristow J."/>
            <person name="Eisen J.A."/>
            <person name="Markowitz V."/>
            <person name="Hugenholtz P."/>
            <person name="Kyrpides N.C."/>
            <person name="Klenk H.P."/>
            <person name="Land M."/>
        </authorList>
    </citation>
    <scope>NUCLEOTIDE SEQUENCE [LARGE SCALE GENOMIC DNA]</scope>
    <source>
        <strain evidence="14">ATCC 33931 / DSM 2075 / LMG 7858 / VKM B-1802 / 2st14</strain>
    </source>
</reference>
<evidence type="ECO:0000256" key="7">
    <source>
        <dbReference type="ARBA" id="ARBA00023136"/>
    </source>
</evidence>
<dbReference type="GO" id="GO:0009252">
    <property type="term" value="P:peptidoglycan biosynthetic process"/>
    <property type="evidence" value="ECO:0007669"/>
    <property type="project" value="UniProtKB-UniRule"/>
</dbReference>
<dbReference type="Proteomes" id="UP000009047">
    <property type="component" value="Chromosome"/>
</dbReference>
<feature type="binding site" evidence="10">
    <location>
        <position position="196"/>
    </location>
    <ligand>
        <name>UDP-N-acetyl-alpha-D-glucosamine</name>
        <dbReference type="ChEBI" id="CHEBI:57705"/>
    </ligand>
</feature>
<feature type="binding site" evidence="10">
    <location>
        <position position="296"/>
    </location>
    <ligand>
        <name>UDP-N-acetyl-alpha-D-glucosamine</name>
        <dbReference type="ChEBI" id="CHEBI:57705"/>
    </ligand>
</feature>
<keyword evidence="8 10" id="KW-0131">Cell cycle</keyword>
<dbReference type="GO" id="GO:0071555">
    <property type="term" value="P:cell wall organization"/>
    <property type="evidence" value="ECO:0007669"/>
    <property type="project" value="UniProtKB-KW"/>
</dbReference>
<dbReference type="GO" id="GO:0008360">
    <property type="term" value="P:regulation of cell shape"/>
    <property type="evidence" value="ECO:0007669"/>
    <property type="project" value="UniProtKB-KW"/>
</dbReference>
<dbReference type="GO" id="GO:0051301">
    <property type="term" value="P:cell division"/>
    <property type="evidence" value="ECO:0007669"/>
    <property type="project" value="UniProtKB-KW"/>
</dbReference>
<dbReference type="AlphaFoldDB" id="E1QMA4"/>
<dbReference type="GO" id="GO:0050511">
    <property type="term" value="F:undecaprenyldiphospho-muramoylpentapeptide beta-N-acetylglucosaminyltransferase activity"/>
    <property type="evidence" value="ECO:0007669"/>
    <property type="project" value="UniProtKB-UniRule"/>
</dbReference>
<evidence type="ECO:0000256" key="10">
    <source>
        <dbReference type="HAMAP-Rule" id="MF_00033"/>
    </source>
</evidence>
<keyword evidence="14" id="KW-1185">Reference proteome</keyword>
<dbReference type="UniPathway" id="UPA00219"/>
<keyword evidence="7 10" id="KW-0472">Membrane</keyword>
<feature type="binding site" evidence="10">
    <location>
        <position position="126"/>
    </location>
    <ligand>
        <name>UDP-N-acetyl-alpha-D-glucosamine</name>
        <dbReference type="ChEBI" id="CHEBI:57705"/>
    </ligand>
</feature>
<keyword evidence="4 10" id="KW-0808">Transferase</keyword>
<evidence type="ECO:0000256" key="8">
    <source>
        <dbReference type="ARBA" id="ARBA00023306"/>
    </source>
</evidence>
<feature type="domain" description="Glycosyl transferase family 28 C-terminal" evidence="12">
    <location>
        <begin position="190"/>
        <end position="341"/>
    </location>
</feature>
<evidence type="ECO:0000313" key="14">
    <source>
        <dbReference type="Proteomes" id="UP000009047"/>
    </source>
</evidence>
<keyword evidence="10" id="KW-0997">Cell inner membrane</keyword>
<dbReference type="GO" id="GO:0005975">
    <property type="term" value="P:carbohydrate metabolic process"/>
    <property type="evidence" value="ECO:0007669"/>
    <property type="project" value="InterPro"/>
</dbReference>
<evidence type="ECO:0000259" key="11">
    <source>
        <dbReference type="Pfam" id="PF03033"/>
    </source>
</evidence>
<keyword evidence="2 10" id="KW-0132">Cell division</keyword>
<feature type="domain" description="Glycosyltransferase family 28 N-terminal" evidence="11">
    <location>
        <begin position="5"/>
        <end position="144"/>
    </location>
</feature>
<feature type="binding site" evidence="10">
    <location>
        <begin position="12"/>
        <end position="14"/>
    </location>
    <ligand>
        <name>UDP-N-acetyl-alpha-D-glucosamine</name>
        <dbReference type="ChEBI" id="CHEBI:57705"/>
    </ligand>
</feature>
<comment type="similarity">
    <text evidence="10">Belongs to the glycosyltransferase 28 family. MurG subfamily.</text>
</comment>
<dbReference type="NCBIfam" id="TIGR01133">
    <property type="entry name" value="murG"/>
    <property type="match status" value="1"/>
</dbReference>
<dbReference type="InterPro" id="IPR007235">
    <property type="entry name" value="Glyco_trans_28_C"/>
</dbReference>
<evidence type="ECO:0000259" key="12">
    <source>
        <dbReference type="Pfam" id="PF04101"/>
    </source>
</evidence>
<feature type="binding site" evidence="10">
    <location>
        <position position="167"/>
    </location>
    <ligand>
        <name>UDP-N-acetyl-alpha-D-glucosamine</name>
        <dbReference type="ChEBI" id="CHEBI:57705"/>
    </ligand>
</feature>
<dbReference type="HOGENOM" id="CLU_037404_2_1_7"/>
<dbReference type="GO" id="GO:0005886">
    <property type="term" value="C:plasma membrane"/>
    <property type="evidence" value="ECO:0007669"/>
    <property type="project" value="UniProtKB-SubCell"/>
</dbReference>
<dbReference type="EC" id="2.4.1.227" evidence="10"/>
<dbReference type="EMBL" id="CP002085">
    <property type="protein sequence ID" value="ADK86147.1"/>
    <property type="molecule type" value="Genomic_DNA"/>
</dbReference>
<evidence type="ECO:0000256" key="6">
    <source>
        <dbReference type="ARBA" id="ARBA00022984"/>
    </source>
</evidence>
<evidence type="ECO:0000256" key="3">
    <source>
        <dbReference type="ARBA" id="ARBA00022676"/>
    </source>
</evidence>
<dbReference type="Pfam" id="PF04101">
    <property type="entry name" value="Glyco_tran_28_C"/>
    <property type="match status" value="1"/>
</dbReference>
<keyword evidence="9 10" id="KW-0961">Cell wall biogenesis/degradation</keyword>
<comment type="subcellular location">
    <subcellularLocation>
        <location evidence="10">Cell inner membrane</location>
        <topology evidence="10">Peripheral membrane protein</topology>
        <orientation evidence="10">Cytoplasmic side</orientation>
    </subcellularLocation>
</comment>
<evidence type="ECO:0000313" key="13">
    <source>
        <dbReference type="EMBL" id="ADK86147.1"/>
    </source>
</evidence>
<dbReference type="PANTHER" id="PTHR21015:SF22">
    <property type="entry name" value="GLYCOSYLTRANSFERASE"/>
    <property type="match status" value="1"/>
</dbReference>
<keyword evidence="1 10" id="KW-1003">Cell membrane</keyword>
<protein>
    <recommendedName>
        <fullName evidence="10">UDP-N-acetylglucosamine--N-acetylmuramyl-(pentapeptide) pyrophosphoryl-undecaprenol N-acetylglucosamine transferase</fullName>
        <ecNumber evidence="10">2.4.1.227</ecNumber>
    </recommendedName>
    <alternativeName>
        <fullName evidence="10">Undecaprenyl-PP-MurNAc-pentapeptide-UDPGlcNAc GlcNAc transferase</fullName>
    </alternativeName>
</protein>
<keyword evidence="3 10" id="KW-0328">Glycosyltransferase</keyword>